<gene>
    <name evidence="2" type="ORF">AWW67_11220</name>
</gene>
<sequence>MKVMIINAHLSRVMGGSEVACHINTKAFVDKGYDVVYGAVNGYDDSVEWPYPIVEINKQDQKDLATFLIKQKVDVLYWNYNKKLIWPNFKNIRKAGIPIFFSVNHVNDLQYYPKKKPYKSPWLILKHNLKKVTKAYHFFQARKMINGYIAINKEHLGLIPERFNKTFIPFGVFDEYVEPAPTPRPYVVWVASIKKVKNPELFLDLAKALEHLDMDFYLIGKAQEEHYASWGEEAEKQPNFRFLGGQEMKMTNGYIKNSRMFISTCEAEGFPMVYLQAWAFGRPVVSMNYDPSDVIEEEHLGYCSHGDFQAFVKQVESLVTDNETYEKISTSCRKYIDEHHNVSRNVDRLYAYFNESKK</sequence>
<dbReference type="RefSeq" id="WP_062302901.1">
    <property type="nucleotide sequence ID" value="NZ_LRPB01000048.1"/>
</dbReference>
<comment type="caution">
    <text evidence="2">The sequence shown here is derived from an EMBL/GenBank/DDBJ whole genome shotgun (WGS) entry which is preliminary data.</text>
</comment>
<accession>A0A150XMF8</accession>
<dbReference type="STRING" id="1914963.AWW67_11220"/>
<dbReference type="GO" id="GO:0016757">
    <property type="term" value="F:glycosyltransferase activity"/>
    <property type="evidence" value="ECO:0007669"/>
    <property type="project" value="InterPro"/>
</dbReference>
<name>A0A150XMF8_9BACT</name>
<dbReference type="Gene3D" id="3.40.50.2000">
    <property type="entry name" value="Glycogen Phosphorylase B"/>
    <property type="match status" value="2"/>
</dbReference>
<proteinExistence type="predicted"/>
<dbReference type="SUPFAM" id="SSF53756">
    <property type="entry name" value="UDP-Glycosyltransferase/glycogen phosphorylase"/>
    <property type="match status" value="1"/>
</dbReference>
<dbReference type="Proteomes" id="UP000075663">
    <property type="component" value="Unassembled WGS sequence"/>
</dbReference>
<evidence type="ECO:0000313" key="3">
    <source>
        <dbReference type="Proteomes" id="UP000075663"/>
    </source>
</evidence>
<protein>
    <recommendedName>
        <fullName evidence="1">Glycosyl transferase family 1 domain-containing protein</fullName>
    </recommendedName>
</protein>
<dbReference type="Pfam" id="PF00534">
    <property type="entry name" value="Glycos_transf_1"/>
    <property type="match status" value="1"/>
</dbReference>
<evidence type="ECO:0000259" key="1">
    <source>
        <dbReference type="Pfam" id="PF00534"/>
    </source>
</evidence>
<reference evidence="2 3" key="1">
    <citation type="submission" date="2016-01" db="EMBL/GenBank/DDBJ databases">
        <title>Genome sequencing of Roseivirga seohaensis SW-152.</title>
        <authorList>
            <person name="Selvaratnam C."/>
            <person name="Thevarajoo S."/>
            <person name="Goh K.M."/>
            <person name="Ee R."/>
            <person name="Chan K.-G."/>
            <person name="Chong C.S."/>
        </authorList>
    </citation>
    <scope>NUCLEOTIDE SEQUENCE [LARGE SCALE GENOMIC DNA]</scope>
    <source>
        <strain evidence="2 3">SW-152</strain>
    </source>
</reference>
<dbReference type="EMBL" id="LRPB01000048">
    <property type="protein sequence ID" value="KYG79873.1"/>
    <property type="molecule type" value="Genomic_DNA"/>
</dbReference>
<feature type="domain" description="Glycosyl transferase family 1" evidence="1">
    <location>
        <begin position="179"/>
        <end position="333"/>
    </location>
</feature>
<dbReference type="AlphaFoldDB" id="A0A150XMF8"/>
<dbReference type="PANTHER" id="PTHR12526">
    <property type="entry name" value="GLYCOSYLTRANSFERASE"/>
    <property type="match status" value="1"/>
</dbReference>
<dbReference type="CDD" id="cd03801">
    <property type="entry name" value="GT4_PimA-like"/>
    <property type="match status" value="1"/>
</dbReference>
<dbReference type="InterPro" id="IPR001296">
    <property type="entry name" value="Glyco_trans_1"/>
</dbReference>
<organism evidence="2 3">
    <name type="scientific">Roseivirga seohaensis</name>
    <dbReference type="NCBI Taxonomy" id="1914963"/>
    <lineage>
        <taxon>Bacteria</taxon>
        <taxon>Pseudomonadati</taxon>
        <taxon>Bacteroidota</taxon>
        <taxon>Cytophagia</taxon>
        <taxon>Cytophagales</taxon>
        <taxon>Roseivirgaceae</taxon>
        <taxon>Roseivirga</taxon>
    </lineage>
</organism>
<evidence type="ECO:0000313" key="2">
    <source>
        <dbReference type="EMBL" id="KYG79873.1"/>
    </source>
</evidence>